<proteinExistence type="predicted"/>
<dbReference type="EMBL" id="JADJNC010000009">
    <property type="protein sequence ID" value="MBK7422764.1"/>
    <property type="molecule type" value="Genomic_DNA"/>
</dbReference>
<dbReference type="Proteomes" id="UP000886602">
    <property type="component" value="Unassembled WGS sequence"/>
</dbReference>
<keyword evidence="1" id="KW-1133">Transmembrane helix</keyword>
<gene>
    <name evidence="2" type="ORF">IPJ48_06515</name>
</gene>
<dbReference type="AlphaFoldDB" id="A0A9D7IH37"/>
<keyword evidence="1" id="KW-0812">Transmembrane</keyword>
<comment type="caution">
    <text evidence="2">The sequence shown here is derived from an EMBL/GenBank/DDBJ whole genome shotgun (WGS) entry which is preliminary data.</text>
</comment>
<keyword evidence="1" id="KW-0472">Membrane</keyword>
<name>A0A9D7IH37_9RHOO</name>
<dbReference type="InterPro" id="IPR006311">
    <property type="entry name" value="TAT_signal"/>
</dbReference>
<accession>A0A9D7IH37</accession>
<feature type="transmembrane region" description="Helical" evidence="1">
    <location>
        <begin position="58"/>
        <end position="84"/>
    </location>
</feature>
<evidence type="ECO:0000313" key="2">
    <source>
        <dbReference type="EMBL" id="MBK7422764.1"/>
    </source>
</evidence>
<evidence type="ECO:0000313" key="3">
    <source>
        <dbReference type="Proteomes" id="UP000886602"/>
    </source>
</evidence>
<evidence type="ECO:0000256" key="1">
    <source>
        <dbReference type="SAM" id="Phobius"/>
    </source>
</evidence>
<sequence length="149" mass="14976">MKHDSSRRRALHTLIGLSFATAAAFLAAPSRAHGGAVEASAASSLLLSLPVAVLSVAPVTILSAGAMLTVVAVEASATGTVWLLRRVSDGATASLRFSGEVAAASLVVAGTAISVTAIAAGWLLSVAGEVLCLVPNALGESLLYNERIR</sequence>
<dbReference type="PROSITE" id="PS51318">
    <property type="entry name" value="TAT"/>
    <property type="match status" value="1"/>
</dbReference>
<reference evidence="2" key="1">
    <citation type="submission" date="2020-10" db="EMBL/GenBank/DDBJ databases">
        <title>Connecting structure to function with the recovery of over 1000 high-quality activated sludge metagenome-assembled genomes encoding full-length rRNA genes using long-read sequencing.</title>
        <authorList>
            <person name="Singleton C.M."/>
            <person name="Petriglieri F."/>
            <person name="Kristensen J.M."/>
            <person name="Kirkegaard R.H."/>
            <person name="Michaelsen T.Y."/>
            <person name="Andersen M.H."/>
            <person name="Karst S.M."/>
            <person name="Dueholm M.S."/>
            <person name="Nielsen P.H."/>
            <person name="Albertsen M."/>
        </authorList>
    </citation>
    <scope>NUCLEOTIDE SEQUENCE</scope>
    <source>
        <strain evidence="2">EsbW_18-Q3-R4-48_MAXAC.044</strain>
    </source>
</reference>
<protein>
    <submittedName>
        <fullName evidence="2">Uncharacterized protein</fullName>
    </submittedName>
</protein>
<organism evidence="2 3">
    <name type="scientific">Candidatus Propionivibrio dominans</name>
    <dbReference type="NCBI Taxonomy" id="2954373"/>
    <lineage>
        <taxon>Bacteria</taxon>
        <taxon>Pseudomonadati</taxon>
        <taxon>Pseudomonadota</taxon>
        <taxon>Betaproteobacteria</taxon>
        <taxon>Rhodocyclales</taxon>
        <taxon>Rhodocyclaceae</taxon>
        <taxon>Propionivibrio</taxon>
    </lineage>
</organism>
<feature type="transmembrane region" description="Helical" evidence="1">
    <location>
        <begin position="104"/>
        <end position="124"/>
    </location>
</feature>